<keyword evidence="3" id="KW-1185">Reference proteome</keyword>
<evidence type="ECO:0000256" key="1">
    <source>
        <dbReference type="SAM" id="Phobius"/>
    </source>
</evidence>
<reference evidence="2 3" key="1">
    <citation type="submission" date="2020-04" db="EMBL/GenBank/DDBJ databases">
        <authorList>
            <person name="Laetsch R D."/>
            <person name="Stevens L."/>
            <person name="Kumar S."/>
            <person name="Blaxter L. M."/>
        </authorList>
    </citation>
    <scope>NUCLEOTIDE SEQUENCE [LARGE SCALE GENOMIC DNA]</scope>
</reference>
<gene>
    <name evidence="2" type="ORF">CBOVIS_LOCUS7365</name>
</gene>
<comment type="caution">
    <text evidence="2">The sequence shown here is derived from an EMBL/GenBank/DDBJ whole genome shotgun (WGS) entry which is preliminary data.</text>
</comment>
<evidence type="ECO:0000313" key="2">
    <source>
        <dbReference type="EMBL" id="CAB3405131.1"/>
    </source>
</evidence>
<dbReference type="AlphaFoldDB" id="A0A8S1EMR5"/>
<feature type="transmembrane region" description="Helical" evidence="1">
    <location>
        <begin position="36"/>
        <end position="55"/>
    </location>
</feature>
<evidence type="ECO:0000313" key="3">
    <source>
        <dbReference type="Proteomes" id="UP000494206"/>
    </source>
</evidence>
<sequence length="139" mass="16000">MNTTTEDDVTLILDPHEKVPAGYTVDTEQVRHVIDTIMLIIVLVVLFFLILHFFIRLHYKAKTEYELNELRHMFHNSNKGPSPFAVPRFDPSKKVEEVPPIQYAIQMTPEQFEPVLHHIALGNPPNTREVNKAVKFVAA</sequence>
<dbReference type="Proteomes" id="UP000494206">
    <property type="component" value="Unassembled WGS sequence"/>
</dbReference>
<name>A0A8S1EMR5_9PELO</name>
<organism evidence="2 3">
    <name type="scientific">Caenorhabditis bovis</name>
    <dbReference type="NCBI Taxonomy" id="2654633"/>
    <lineage>
        <taxon>Eukaryota</taxon>
        <taxon>Metazoa</taxon>
        <taxon>Ecdysozoa</taxon>
        <taxon>Nematoda</taxon>
        <taxon>Chromadorea</taxon>
        <taxon>Rhabditida</taxon>
        <taxon>Rhabditina</taxon>
        <taxon>Rhabditomorpha</taxon>
        <taxon>Rhabditoidea</taxon>
        <taxon>Rhabditidae</taxon>
        <taxon>Peloderinae</taxon>
        <taxon>Caenorhabditis</taxon>
    </lineage>
</organism>
<dbReference type="EMBL" id="CADEPM010000004">
    <property type="protein sequence ID" value="CAB3405131.1"/>
    <property type="molecule type" value="Genomic_DNA"/>
</dbReference>
<accession>A0A8S1EMR5</accession>
<keyword evidence="1" id="KW-0812">Transmembrane</keyword>
<keyword evidence="1" id="KW-0472">Membrane</keyword>
<protein>
    <submittedName>
        <fullName evidence="2">Uncharacterized protein</fullName>
    </submittedName>
</protein>
<proteinExistence type="predicted"/>
<dbReference type="OrthoDB" id="5816875at2759"/>
<keyword evidence="1" id="KW-1133">Transmembrane helix</keyword>